<proteinExistence type="predicted"/>
<reference evidence="1" key="1">
    <citation type="journal article" date="2015" name="Nature">
        <title>Complex archaea that bridge the gap between prokaryotes and eukaryotes.</title>
        <authorList>
            <person name="Spang A."/>
            <person name="Saw J.H."/>
            <person name="Jorgensen S.L."/>
            <person name="Zaremba-Niedzwiedzka K."/>
            <person name="Martijn J."/>
            <person name="Lind A.E."/>
            <person name="van Eijk R."/>
            <person name="Schleper C."/>
            <person name="Guy L."/>
            <person name="Ettema T.J."/>
        </authorList>
    </citation>
    <scope>NUCLEOTIDE SEQUENCE</scope>
</reference>
<gene>
    <name evidence="1" type="ORF">LCGC14_3063050</name>
</gene>
<protein>
    <submittedName>
        <fullName evidence="1">Uncharacterized protein</fullName>
    </submittedName>
</protein>
<dbReference type="EMBL" id="LAZR01064918">
    <property type="protein sequence ID" value="KKK56585.1"/>
    <property type="molecule type" value="Genomic_DNA"/>
</dbReference>
<sequence>METYEAIHYLKILKESYVVFQPEIRDAIDFAIEKLNNKLSQ</sequence>
<name>A0A0F8X6K2_9ZZZZ</name>
<evidence type="ECO:0000313" key="1">
    <source>
        <dbReference type="EMBL" id="KKK56585.1"/>
    </source>
</evidence>
<dbReference type="AlphaFoldDB" id="A0A0F8X6K2"/>
<accession>A0A0F8X6K2</accession>
<organism evidence="1">
    <name type="scientific">marine sediment metagenome</name>
    <dbReference type="NCBI Taxonomy" id="412755"/>
    <lineage>
        <taxon>unclassified sequences</taxon>
        <taxon>metagenomes</taxon>
        <taxon>ecological metagenomes</taxon>
    </lineage>
</organism>
<comment type="caution">
    <text evidence="1">The sequence shown here is derived from an EMBL/GenBank/DDBJ whole genome shotgun (WGS) entry which is preliminary data.</text>
</comment>